<accession>A0A1B8TQB6</accession>
<evidence type="ECO:0000313" key="7">
    <source>
        <dbReference type="EMBL" id="OBY61801.1"/>
    </source>
</evidence>
<reference evidence="8" key="1">
    <citation type="submission" date="2016-02" db="EMBL/GenBank/DDBJ databases">
        <title>Paenibacillus sp. LPB0068, isolated from Crassostrea gigas.</title>
        <authorList>
            <person name="Shin S.-K."/>
            <person name="Yi H."/>
        </authorList>
    </citation>
    <scope>NUCLEOTIDE SEQUENCE [LARGE SCALE GENOMIC DNA]</scope>
    <source>
        <strain evidence="8">KCTC 23969</strain>
    </source>
</reference>
<feature type="compositionally biased region" description="Basic and acidic residues" evidence="4">
    <location>
        <begin position="546"/>
        <end position="564"/>
    </location>
</feature>
<dbReference type="SUPFAM" id="SSF48334">
    <property type="entry name" value="DNA repair protein MutS, domain III"/>
    <property type="match status" value="1"/>
</dbReference>
<dbReference type="NCBIfam" id="TIGR01069">
    <property type="entry name" value="mutS2"/>
    <property type="match status" value="1"/>
</dbReference>
<evidence type="ECO:0000256" key="1">
    <source>
        <dbReference type="ARBA" id="ARBA00022741"/>
    </source>
</evidence>
<keyword evidence="2" id="KW-0067">ATP-binding</keyword>
<dbReference type="RefSeq" id="WP_068365229.1">
    <property type="nucleotide sequence ID" value="NZ_CP019337.1"/>
</dbReference>
<dbReference type="SMART" id="SM00534">
    <property type="entry name" value="MUTSac"/>
    <property type="match status" value="1"/>
</dbReference>
<gene>
    <name evidence="7" type="ORF">LPB301_16220</name>
</gene>
<organism evidence="7 8">
    <name type="scientific">Polaribacter reichenbachii</name>
    <dbReference type="NCBI Taxonomy" id="996801"/>
    <lineage>
        <taxon>Bacteria</taxon>
        <taxon>Pseudomonadati</taxon>
        <taxon>Bacteroidota</taxon>
        <taxon>Flavobacteriia</taxon>
        <taxon>Flavobacteriales</taxon>
        <taxon>Flavobacteriaceae</taxon>
    </lineage>
</organism>
<dbReference type="EMBL" id="LSFL01000042">
    <property type="protein sequence ID" value="OBY61801.1"/>
    <property type="molecule type" value="Genomic_DNA"/>
</dbReference>
<dbReference type="AlphaFoldDB" id="A0A1B8TQB6"/>
<dbReference type="KEGG" id="prn:BW723_11555"/>
<evidence type="ECO:0000259" key="6">
    <source>
        <dbReference type="SMART" id="SM00534"/>
    </source>
</evidence>
<feature type="domain" description="DNA mismatch repair proteins mutS family" evidence="6">
    <location>
        <begin position="336"/>
        <end position="521"/>
    </location>
</feature>
<keyword evidence="3" id="KW-0238">DNA-binding</keyword>
<dbReference type="PANTHER" id="PTHR48466">
    <property type="entry name" value="OS10G0509000 PROTEIN-RELATED"/>
    <property type="match status" value="1"/>
</dbReference>
<dbReference type="GO" id="GO:0004519">
    <property type="term" value="F:endonuclease activity"/>
    <property type="evidence" value="ECO:0007669"/>
    <property type="project" value="InterPro"/>
</dbReference>
<dbReference type="GO" id="GO:0045910">
    <property type="term" value="P:negative regulation of DNA recombination"/>
    <property type="evidence" value="ECO:0007669"/>
    <property type="project" value="InterPro"/>
</dbReference>
<dbReference type="GO" id="GO:0006298">
    <property type="term" value="P:mismatch repair"/>
    <property type="evidence" value="ECO:0007669"/>
    <property type="project" value="InterPro"/>
</dbReference>
<dbReference type="GO" id="GO:0005524">
    <property type="term" value="F:ATP binding"/>
    <property type="evidence" value="ECO:0007669"/>
    <property type="project" value="UniProtKB-KW"/>
</dbReference>
<keyword evidence="1" id="KW-0547">Nucleotide-binding</keyword>
<sequence>MRTNISEKTLQDLEFSTVLQHISEFCISSLGKEKIFETKPIQQRKELFKELHLVDEYLSSFESENRVPNHGFDNIIENVKRLAIENSFIETDAFLKIATTSLTVNELIKFFKKFQIQFPTFYALSQEIEFTTFVDDEIKKIIDISGEVKNNASASLKQIRRDINNVRGKIGASFSSALSKAIAAGYLDDIKETIVDNQRVLAVSAMHRRKVPGSLLGSSKSGNIVYIAPQATLSYSREYQNLVYEEKQEVVKILRALATTIRPCVALLNEYIQFLIHTDTVGAKAKYALEMDAILPKISNNKKIFFKNAYHPVLWKKNKEQEIKTVAQTIKLDEKQQIIVISGPNAGGKSITLKTIGLLQIMVQSGILIPVDERSETYIFDTILTDIGDNQSIENQLSTYSYRLKNMRYFLRKCNENTLFLIDEFGTGSDPELGGALAEIFLEEFYHKKAFGIITTHYSNLKVLANELENVTNANMQFDERTLEPLYRLFIGQAGSSFTFEVAQKNGIPFSLINKAKKRVETEKVRLDKTISKLQKERNRLQKNSDNLERQKSKGQEHLDSLQEKEQRIQDKLSGFQELYDQNQKMLSLGRKTNELLNKYFQTNNKKELNANFNKWVADEKVRHVKKNPIKPKTKAQKQKAKVVAKQVQETIKKVEKEVLEKVVEVRKEKKIEAAKIAKEKSKYIYKVNDRVRIIDSNSVGTIDKIDKKSVTINYGIFTTKTSLEKLELVEKAKK</sequence>
<name>A0A1B8TQB6_9FLAO</name>
<comment type="caution">
    <text evidence="7">The sequence shown here is derived from an EMBL/GenBank/DDBJ whole genome shotgun (WGS) entry which is preliminary data.</text>
</comment>
<dbReference type="InterPro" id="IPR007696">
    <property type="entry name" value="DNA_mismatch_repair_MutS_core"/>
</dbReference>
<dbReference type="InterPro" id="IPR000432">
    <property type="entry name" value="DNA_mismatch_repair_MutS_C"/>
</dbReference>
<protein>
    <submittedName>
        <fullName evidence="7">DNA mismatch repair protein MutS</fullName>
    </submittedName>
</protein>
<dbReference type="InterPro" id="IPR005747">
    <property type="entry name" value="MutS2"/>
</dbReference>
<dbReference type="SMART" id="SM00533">
    <property type="entry name" value="MUTSd"/>
    <property type="match status" value="1"/>
</dbReference>
<dbReference type="PANTHER" id="PTHR48466:SF2">
    <property type="entry name" value="OS10G0509000 PROTEIN"/>
    <property type="match status" value="1"/>
</dbReference>
<dbReference type="GO" id="GO:0016887">
    <property type="term" value="F:ATP hydrolysis activity"/>
    <property type="evidence" value="ECO:0007669"/>
    <property type="project" value="InterPro"/>
</dbReference>
<evidence type="ECO:0000256" key="3">
    <source>
        <dbReference type="ARBA" id="ARBA00023125"/>
    </source>
</evidence>
<evidence type="ECO:0000256" key="4">
    <source>
        <dbReference type="SAM" id="MobiDB-lite"/>
    </source>
</evidence>
<dbReference type="PIRSF" id="PIRSF005814">
    <property type="entry name" value="MutS_YshD"/>
    <property type="match status" value="1"/>
</dbReference>
<evidence type="ECO:0000259" key="5">
    <source>
        <dbReference type="SMART" id="SM00533"/>
    </source>
</evidence>
<dbReference type="STRING" id="996801.BW723_11555"/>
<feature type="region of interest" description="Disordered" evidence="4">
    <location>
        <begin position="537"/>
        <end position="564"/>
    </location>
</feature>
<dbReference type="InterPro" id="IPR027417">
    <property type="entry name" value="P-loop_NTPase"/>
</dbReference>
<dbReference type="GO" id="GO:0140664">
    <property type="term" value="F:ATP-dependent DNA damage sensor activity"/>
    <property type="evidence" value="ECO:0007669"/>
    <property type="project" value="InterPro"/>
</dbReference>
<keyword evidence="8" id="KW-1185">Reference proteome</keyword>
<feature type="domain" description="DNA mismatch repair protein MutS core" evidence="5">
    <location>
        <begin position="13"/>
        <end position="317"/>
    </location>
</feature>
<dbReference type="SUPFAM" id="SSF52540">
    <property type="entry name" value="P-loop containing nucleoside triphosphate hydrolases"/>
    <property type="match status" value="1"/>
</dbReference>
<evidence type="ECO:0000313" key="8">
    <source>
        <dbReference type="Proteomes" id="UP000092612"/>
    </source>
</evidence>
<dbReference type="OrthoDB" id="9808166at2"/>
<dbReference type="GO" id="GO:0030983">
    <property type="term" value="F:mismatched DNA binding"/>
    <property type="evidence" value="ECO:0007669"/>
    <property type="project" value="InterPro"/>
</dbReference>
<dbReference type="Gene3D" id="3.40.50.300">
    <property type="entry name" value="P-loop containing nucleotide triphosphate hydrolases"/>
    <property type="match status" value="1"/>
</dbReference>
<proteinExistence type="predicted"/>
<dbReference type="Proteomes" id="UP000092612">
    <property type="component" value="Unassembled WGS sequence"/>
</dbReference>
<evidence type="ECO:0000256" key="2">
    <source>
        <dbReference type="ARBA" id="ARBA00022840"/>
    </source>
</evidence>
<dbReference type="InterPro" id="IPR045076">
    <property type="entry name" value="MutS"/>
</dbReference>
<dbReference type="Pfam" id="PF00488">
    <property type="entry name" value="MutS_V"/>
    <property type="match status" value="1"/>
</dbReference>
<dbReference type="InterPro" id="IPR036187">
    <property type="entry name" value="DNA_mismatch_repair_MutS_sf"/>
</dbReference>